<dbReference type="GO" id="GO:0005886">
    <property type="term" value="C:plasma membrane"/>
    <property type="evidence" value="ECO:0007669"/>
    <property type="project" value="UniProtKB-SubCell"/>
</dbReference>
<dbReference type="InterPro" id="IPR005898">
    <property type="entry name" value="Cyc_pep_transpt_SyrD/YojI"/>
</dbReference>
<dbReference type="NCBIfam" id="TIGR00589">
    <property type="entry name" value="ogt"/>
    <property type="match status" value="1"/>
</dbReference>
<accession>A0A0A2W653</accession>
<feature type="transmembrane region" description="Helical" evidence="25">
    <location>
        <begin position="1521"/>
        <end position="1548"/>
    </location>
</feature>
<feature type="transmembrane region" description="Helical" evidence="25">
    <location>
        <begin position="758"/>
        <end position="777"/>
    </location>
</feature>
<dbReference type="SUPFAM" id="SSF54631">
    <property type="entry name" value="CBS-domain pair"/>
    <property type="match status" value="1"/>
</dbReference>
<dbReference type="FunFam" id="3.40.50.300:FF:001035">
    <property type="entry name" value="ABC transporter ATP-binding protein YojI"/>
    <property type="match status" value="1"/>
</dbReference>
<dbReference type="GO" id="GO:0003700">
    <property type="term" value="F:DNA-binding transcription factor activity"/>
    <property type="evidence" value="ECO:0007669"/>
    <property type="project" value="InterPro"/>
</dbReference>
<comment type="caution">
    <text evidence="30">The sequence shown here is derived from an EMBL/GenBank/DDBJ whole genome shotgun (WGS) entry which is preliminary data.</text>
</comment>
<dbReference type="GO" id="GO:0015833">
    <property type="term" value="P:peptide transport"/>
    <property type="evidence" value="ECO:0007669"/>
    <property type="project" value="InterPro"/>
</dbReference>
<dbReference type="FunFam" id="1.10.10.10:FF:000214">
    <property type="entry name" value="Methylated-DNA--protein-cysteine methyltransferase"/>
    <property type="match status" value="1"/>
</dbReference>
<dbReference type="InterPro" id="IPR017871">
    <property type="entry name" value="ABC_transporter-like_CS"/>
</dbReference>
<comment type="subunit">
    <text evidence="25">Homodimer.</text>
</comment>
<keyword evidence="14 30" id="KW-0067">ATP-binding</keyword>
<comment type="catalytic activity">
    <reaction evidence="1">
        <text>a 4-O-methyl-thymidine in DNA + L-cysteinyl-[protein] = a thymidine in DNA + S-methyl-L-cysteinyl-[protein]</text>
        <dbReference type="Rhea" id="RHEA:53428"/>
        <dbReference type="Rhea" id="RHEA-COMP:10131"/>
        <dbReference type="Rhea" id="RHEA-COMP:10132"/>
        <dbReference type="Rhea" id="RHEA-COMP:13555"/>
        <dbReference type="Rhea" id="RHEA-COMP:13556"/>
        <dbReference type="ChEBI" id="CHEBI:29950"/>
        <dbReference type="ChEBI" id="CHEBI:82612"/>
        <dbReference type="ChEBI" id="CHEBI:137386"/>
        <dbReference type="ChEBI" id="CHEBI:137387"/>
        <dbReference type="EC" id="2.1.1.63"/>
    </reaction>
</comment>
<dbReference type="PROSITE" id="PS50929">
    <property type="entry name" value="ABC_TM1F"/>
    <property type="match status" value="1"/>
</dbReference>
<dbReference type="PANTHER" id="PTHR43773">
    <property type="entry name" value="MAGNESIUM TRANSPORTER MGTE"/>
    <property type="match status" value="1"/>
</dbReference>
<dbReference type="Gene3D" id="1.20.1560.10">
    <property type="entry name" value="ABC transporter type 1, transmembrane domain"/>
    <property type="match status" value="1"/>
</dbReference>
<evidence type="ECO:0000256" key="7">
    <source>
        <dbReference type="ARBA" id="ARBA00022603"/>
    </source>
</evidence>
<reference evidence="30 31" key="1">
    <citation type="submission" date="2012-10" db="EMBL/GenBank/DDBJ databases">
        <title>Genome sequencing and analysis of entomopathogenic fungi Beauveria bassiana D1-5.</title>
        <authorList>
            <person name="Li Q."/>
            <person name="Wang L."/>
            <person name="Zhang Z."/>
            <person name="Wang Q."/>
            <person name="Ren J."/>
            <person name="Wang M."/>
            <person name="Xu W."/>
            <person name="Wang J."/>
            <person name="Lu Y."/>
            <person name="Du Q."/>
            <person name="Sun Z."/>
        </authorList>
    </citation>
    <scope>NUCLEOTIDE SEQUENCE [LARGE SCALE GENOMIC DNA]</scope>
    <source>
        <strain evidence="30 31">D1-5</strain>
    </source>
</reference>
<dbReference type="SMART" id="SM00342">
    <property type="entry name" value="HTH_ARAC"/>
    <property type="match status" value="1"/>
</dbReference>
<organism evidence="30 31">
    <name type="scientific">Beauveria bassiana D1-5</name>
    <dbReference type="NCBI Taxonomy" id="1245745"/>
    <lineage>
        <taxon>Eukaryota</taxon>
        <taxon>Fungi</taxon>
        <taxon>Dikarya</taxon>
        <taxon>Ascomycota</taxon>
        <taxon>Pezizomycotina</taxon>
        <taxon>Sordariomycetes</taxon>
        <taxon>Hypocreomycetidae</taxon>
        <taxon>Hypocreales</taxon>
        <taxon>Cordycipitaceae</taxon>
        <taxon>Beauveria</taxon>
    </lineage>
</organism>
<dbReference type="GO" id="GO:0005524">
    <property type="term" value="F:ATP binding"/>
    <property type="evidence" value="ECO:0007669"/>
    <property type="project" value="UniProtKB-KW"/>
</dbReference>
<dbReference type="GO" id="GO:0140359">
    <property type="term" value="F:ABC-type transporter activity"/>
    <property type="evidence" value="ECO:0007669"/>
    <property type="project" value="InterPro"/>
</dbReference>
<evidence type="ECO:0000313" key="30">
    <source>
        <dbReference type="EMBL" id="KGQ13925.1"/>
    </source>
</evidence>
<dbReference type="Gene3D" id="3.30.160.70">
    <property type="entry name" value="Methylated DNA-protein cysteine methyltransferase domain"/>
    <property type="match status" value="1"/>
</dbReference>
<evidence type="ECO:0000256" key="8">
    <source>
        <dbReference type="ARBA" id="ARBA00022679"/>
    </source>
</evidence>
<feature type="transmembrane region" description="Helical" evidence="25">
    <location>
        <begin position="579"/>
        <end position="604"/>
    </location>
</feature>
<dbReference type="PROSITE" id="PS01124">
    <property type="entry name" value="HTH_ARAC_FAMILY_2"/>
    <property type="match status" value="1"/>
</dbReference>
<comment type="catalytic activity">
    <reaction evidence="23">
        <text>a 6-O-methyl-2'-deoxyguanosine in DNA + L-cysteinyl-[protein] = S-methyl-L-cysteinyl-[protein] + a 2'-deoxyguanosine in DNA</text>
        <dbReference type="Rhea" id="RHEA:24000"/>
        <dbReference type="Rhea" id="RHEA-COMP:10131"/>
        <dbReference type="Rhea" id="RHEA-COMP:10132"/>
        <dbReference type="Rhea" id="RHEA-COMP:11367"/>
        <dbReference type="Rhea" id="RHEA-COMP:11368"/>
        <dbReference type="ChEBI" id="CHEBI:29950"/>
        <dbReference type="ChEBI" id="CHEBI:82612"/>
        <dbReference type="ChEBI" id="CHEBI:85445"/>
        <dbReference type="ChEBI" id="CHEBI:85448"/>
        <dbReference type="EC" id="2.1.1.63"/>
    </reaction>
</comment>
<dbReference type="InterPro" id="IPR036388">
    <property type="entry name" value="WH-like_DNA-bd_sf"/>
</dbReference>
<dbReference type="SUPFAM" id="SSF90123">
    <property type="entry name" value="ABC transporter transmembrane region"/>
    <property type="match status" value="1"/>
</dbReference>
<feature type="transmembrane region" description="Helical" evidence="25">
    <location>
        <begin position="538"/>
        <end position="559"/>
    </location>
</feature>
<feature type="transmembrane region" description="Helical" evidence="25">
    <location>
        <begin position="1488"/>
        <end position="1509"/>
    </location>
</feature>
<dbReference type="SUPFAM" id="SSF158791">
    <property type="entry name" value="MgtE N-terminal domain-like"/>
    <property type="match status" value="1"/>
</dbReference>
<evidence type="ECO:0000259" key="26">
    <source>
        <dbReference type="PROSITE" id="PS01124"/>
    </source>
</evidence>
<dbReference type="PROSITE" id="PS51371">
    <property type="entry name" value="CBS"/>
    <property type="match status" value="1"/>
</dbReference>
<evidence type="ECO:0000256" key="22">
    <source>
        <dbReference type="ARBA" id="ARBA00023204"/>
    </source>
</evidence>
<keyword evidence="24" id="KW-0129">CBS domain</keyword>
<dbReference type="InterPro" id="IPR018062">
    <property type="entry name" value="HTH_AraC-typ_CS"/>
</dbReference>
<dbReference type="Pfam" id="PF02870">
    <property type="entry name" value="Methyltransf_1N"/>
    <property type="match status" value="1"/>
</dbReference>
<keyword evidence="13" id="KW-0862">Zinc</keyword>
<dbReference type="PROSITE" id="PS00041">
    <property type="entry name" value="HTH_ARAC_FAMILY_1"/>
    <property type="match status" value="1"/>
</dbReference>
<keyword evidence="8" id="KW-0808">Transferase</keyword>
<dbReference type="GO" id="GO:0043565">
    <property type="term" value="F:sequence-specific DNA binding"/>
    <property type="evidence" value="ECO:0007669"/>
    <property type="project" value="InterPro"/>
</dbReference>
<feature type="transmembrane region" description="Helical" evidence="25">
    <location>
        <begin position="673"/>
        <end position="692"/>
    </location>
</feature>
<evidence type="ECO:0000256" key="24">
    <source>
        <dbReference type="PROSITE-ProRule" id="PRU00703"/>
    </source>
</evidence>
<evidence type="ECO:0000256" key="2">
    <source>
        <dbReference type="ARBA" id="ARBA00001947"/>
    </source>
</evidence>
<dbReference type="Gene3D" id="1.10.10.60">
    <property type="entry name" value="Homeodomain-like"/>
    <property type="match status" value="1"/>
</dbReference>
<comment type="cofactor">
    <cofactor evidence="2">
        <name>Zn(2+)</name>
        <dbReference type="ChEBI" id="CHEBI:29105"/>
    </cofactor>
</comment>
<dbReference type="PROSITE" id="PS00211">
    <property type="entry name" value="ABC_TRANSPORTER_1"/>
    <property type="match status" value="1"/>
</dbReference>
<dbReference type="InterPro" id="IPR027450">
    <property type="entry name" value="AlkB-like"/>
</dbReference>
<dbReference type="InterPro" id="IPR003439">
    <property type="entry name" value="ABC_transporter-like_ATP-bd"/>
</dbReference>
<evidence type="ECO:0000256" key="21">
    <source>
        <dbReference type="ARBA" id="ARBA00023163"/>
    </source>
</evidence>
<dbReference type="Pfam" id="PF01769">
    <property type="entry name" value="MgtE"/>
    <property type="match status" value="1"/>
</dbReference>
<dbReference type="Pfam" id="PF00005">
    <property type="entry name" value="ABC_tran"/>
    <property type="match status" value="1"/>
</dbReference>
<dbReference type="SMART" id="SM00924">
    <property type="entry name" value="MgtE_N"/>
    <property type="match status" value="1"/>
</dbReference>
<evidence type="ECO:0000256" key="16">
    <source>
        <dbReference type="ARBA" id="ARBA00022989"/>
    </source>
</evidence>
<protein>
    <recommendedName>
        <fullName evidence="25">Magnesium transporter MgtE</fullName>
    </recommendedName>
</protein>
<dbReference type="InterPro" id="IPR037151">
    <property type="entry name" value="AlkB-like_sf"/>
</dbReference>
<evidence type="ECO:0000256" key="14">
    <source>
        <dbReference type="ARBA" id="ARBA00022840"/>
    </source>
</evidence>
<evidence type="ECO:0000256" key="6">
    <source>
        <dbReference type="ARBA" id="ARBA00022448"/>
    </source>
</evidence>
<dbReference type="STRING" id="1245745.A0A0A2W653"/>
<dbReference type="InterPro" id="IPR011527">
    <property type="entry name" value="ABC1_TM_dom"/>
</dbReference>
<dbReference type="Pfam" id="PF02805">
    <property type="entry name" value="Ada_Zn_binding"/>
    <property type="match status" value="1"/>
</dbReference>
<keyword evidence="10 25" id="KW-0479">Metal-binding</keyword>
<keyword evidence="15 25" id="KW-0460">Magnesium</keyword>
<dbReference type="SUPFAM" id="SSF51197">
    <property type="entry name" value="Clavaminate synthase-like"/>
    <property type="match status" value="1"/>
</dbReference>
<comment type="function">
    <text evidence="25">Acts as a magnesium transporter.</text>
</comment>
<comment type="subcellular location">
    <subcellularLocation>
        <location evidence="25">Cell membrane</location>
        <topology evidence="25">Multi-pass membrane protein</topology>
    </subcellularLocation>
    <subcellularLocation>
        <location evidence="3">Membrane</location>
        <topology evidence="3">Multi-pass membrane protein</topology>
    </subcellularLocation>
</comment>
<evidence type="ECO:0000256" key="20">
    <source>
        <dbReference type="ARBA" id="ARBA00023159"/>
    </source>
</evidence>
<evidence type="ECO:0000256" key="17">
    <source>
        <dbReference type="ARBA" id="ARBA00023015"/>
    </source>
</evidence>
<keyword evidence="9 25" id="KW-0812">Transmembrane</keyword>
<dbReference type="CDD" id="cd06445">
    <property type="entry name" value="ATase"/>
    <property type="match status" value="1"/>
</dbReference>
<dbReference type="Proteomes" id="UP000030106">
    <property type="component" value="Unassembled WGS sequence"/>
</dbReference>
<dbReference type="PANTHER" id="PTHR43773:SF1">
    <property type="entry name" value="MAGNESIUM TRANSPORTER MGTE"/>
    <property type="match status" value="1"/>
</dbReference>
<evidence type="ECO:0000256" key="11">
    <source>
        <dbReference type="ARBA" id="ARBA00022741"/>
    </source>
</evidence>
<gene>
    <name evidence="30" type="ORF">BBAD15_g134</name>
</gene>
<evidence type="ECO:0000259" key="27">
    <source>
        <dbReference type="PROSITE" id="PS50893"/>
    </source>
</evidence>
<evidence type="ECO:0000256" key="4">
    <source>
        <dbReference type="ARBA" id="ARBA00008711"/>
    </source>
</evidence>
<comment type="caution">
    <text evidence="25">Lacks conserved residue(s) required for the propagation of feature annotation.</text>
</comment>
<keyword evidence="11" id="KW-0547">Nucleotide-binding</keyword>
<dbReference type="SUPFAM" id="SSF46689">
    <property type="entry name" value="Homeodomain-like"/>
    <property type="match status" value="1"/>
</dbReference>
<dbReference type="InterPro" id="IPR036739">
    <property type="entry name" value="SLC41_membr_dom_sf"/>
</dbReference>
<evidence type="ECO:0000256" key="10">
    <source>
        <dbReference type="ARBA" id="ARBA00022723"/>
    </source>
</evidence>
<feature type="domain" description="ABC transmembrane type-1" evidence="28">
    <location>
        <begin position="538"/>
        <end position="814"/>
    </location>
</feature>
<keyword evidence="25" id="KW-1003">Cell membrane</keyword>
<dbReference type="GO" id="GO:0003908">
    <property type="term" value="F:methylated-DNA-[protein]-cysteine S-methyltransferase activity"/>
    <property type="evidence" value="ECO:0007669"/>
    <property type="project" value="UniProtKB-EC"/>
</dbReference>
<dbReference type="NCBIfam" id="NF007813">
    <property type="entry name" value="PRK10522.1"/>
    <property type="match status" value="1"/>
</dbReference>
<evidence type="ECO:0000256" key="13">
    <source>
        <dbReference type="ARBA" id="ARBA00022833"/>
    </source>
</evidence>
<dbReference type="GO" id="GO:1904680">
    <property type="term" value="F:peptide transmembrane transporter activity"/>
    <property type="evidence" value="ECO:0007669"/>
    <property type="project" value="InterPro"/>
</dbReference>
<dbReference type="InterPro" id="IPR027417">
    <property type="entry name" value="P-loop_NTPase"/>
</dbReference>
<dbReference type="InterPro" id="IPR046342">
    <property type="entry name" value="CBS_dom_sf"/>
</dbReference>
<proteinExistence type="inferred from homology"/>
<evidence type="ECO:0000256" key="15">
    <source>
        <dbReference type="ARBA" id="ARBA00022842"/>
    </source>
</evidence>
<dbReference type="SUPFAM" id="SSF53155">
    <property type="entry name" value="Methylated DNA-protein cysteine methyltransferase domain"/>
    <property type="match status" value="1"/>
</dbReference>
<dbReference type="SUPFAM" id="SSF57884">
    <property type="entry name" value="Ada DNA repair protein, N-terminal domain (N-Ada 10)"/>
    <property type="match status" value="1"/>
</dbReference>
<keyword evidence="17" id="KW-0805">Transcription regulation</keyword>
<dbReference type="SUPFAM" id="SSF161093">
    <property type="entry name" value="MgtE membrane domain-like"/>
    <property type="match status" value="1"/>
</dbReference>
<dbReference type="GO" id="GO:0008270">
    <property type="term" value="F:zinc ion binding"/>
    <property type="evidence" value="ECO:0007669"/>
    <property type="project" value="InterPro"/>
</dbReference>
<sequence>MMKQTNGYITEQQRWQAVEQRDAQADGQFVFAVKTTGIFCRPSCSARRPLRENTAFYGTPEEALAAGFRSCKRCQPDKLAPELQRVARIEEACRIIEASETPLTLDELAGRVAMSSFHFHRLFKSVTGLTPNEWQKAHRARRLRQGLSQGKGVTNAILDAGFQSGSAYYHQADAALGMTASQYRKGGARAHVQFVVGTCQLGEFLVAESERGICAILLGENAETLIGELETEFPSSHLTPGDEAFASRVALVISFIEAPSAEFALPLDIRGTAFQQQVWQALRAVPPGSTVSYSELAARIGKPAAVRAVAGACAANTLAVAIPCHRVIRSDGGLSGYRWGKAGRIMLDLFADDAPWEEPLAAGATILRRFAREEAAALMAGVLQVSQQAPFRHMVTPGGHTMSVAMTNCGALGWSTNQHGYLYSPQDPLTGQRWPLIPEVFQSICHRASMAAGYQDFEPDACLINRYAAGTKLSLHQDKDEPNLHQPIVSVSLGLPAIFQFGGLQRGDPLLRVMLEHGDVVGIMELLRVVYRQYRWPFLMVMALSLASAALGIGLIAFINQRLIETPDLTLAVLSEFLGLLLLLMAVTLGSQLALTTLGHHFVFRLRSEFIKRLMDTDVERVEQLGSSALLAGLTSDVRNITIAFVRLPELVQGIILAIGSAAYLAWLSPKMLGVTTVWLVITIVGGYLLVARVYKHMAQLREIEDKLYHDYQTVIEGRKELALNRERAERIYEDTYTPHAADYRNNIIRADTYHLSAVNWSNIMMLGAIGLVFYMANSLGWSDTNVAATFSLTLLFLRTPLLSAVGALPTLLSAQVAFNKLNKFQLAPYEAAFPRSTAAGNWQQLEMRDVVFQYGDNIFSVGPLNLTIKRGELLFLIGGNGSGKSTLAMLLTGLYQPVSGAIYLDGQRIETQVQDDYRKLFSAVFTDVWLFDRLLGPQGKPANPELINSWLDRLKMSSKLELDNGTILNLKLSKGQRKRVALLLAIAEERDIILLDEWAADQDPHFRREFYQVLLPLMQQMGKTVFAISHDDHYFIHADRLLEMRQGKLSELTGDERVQASRDAVARTGNCLFMTAIQKYSTKERDQDRARILQILLTNKAVASGILAKEPFAETQSAEQDIAEIVTLVGRLPAPDLADVLEALPTEERLALWSLVTEDRRGSVLVEASETVWDDLIEDMSDKALLNALRPLDIDDQIYLAQYLPRDLVGRLLATLPQNERTQVRQILHYDKHSVGAIMDFEVITVRPDVTLAVVQRYLRIRGKVPQNTDKLFVTSRDKTLLGELDLTAILLHSPQTPVLKVMDDNPTCFAPEDHDEQAARTFERDDLISAAVIDSTGKLMGRLTVDEIVDVVYEETDNDLRRMGGLSTEEDVFAPVSKAVRTRWAWLAINLCTAFVASRVIGLFEHTISQLVALASLMPIVAGIGGNTGNQTITMIVRALALQHIQAGNISFLMLRELGVALINGLVWGGVMGGITWLLYNDAAMGGVMTLAMILNLLVAALMGVVIPMTMTKLGKDPAVGSSVMITAITDTGGFFIFLGLATLFLL</sequence>
<feature type="domain" description="ABC transporter" evidence="27">
    <location>
        <begin position="846"/>
        <end position="1072"/>
    </location>
</feature>
<evidence type="ECO:0000256" key="18">
    <source>
        <dbReference type="ARBA" id="ARBA00023125"/>
    </source>
</evidence>
<feature type="transmembrane region" description="Helical" evidence="25">
    <location>
        <begin position="648"/>
        <end position="667"/>
    </location>
</feature>
<feature type="transmembrane region" description="Helical" evidence="25">
    <location>
        <begin position="1460"/>
        <end position="1482"/>
    </location>
</feature>
<feature type="domain" description="CBS" evidence="29">
    <location>
        <begin position="1304"/>
        <end position="1362"/>
    </location>
</feature>
<dbReference type="SUPFAM" id="SSF46767">
    <property type="entry name" value="Methylated DNA-protein cysteine methyltransferase, C-terminal domain"/>
    <property type="match status" value="1"/>
</dbReference>
<evidence type="ECO:0000256" key="5">
    <source>
        <dbReference type="ARBA" id="ARBA00009749"/>
    </source>
</evidence>
<dbReference type="CDD" id="cd03228">
    <property type="entry name" value="ABCC_MRP_Like"/>
    <property type="match status" value="1"/>
</dbReference>
<dbReference type="InterPro" id="IPR008332">
    <property type="entry name" value="MethylG_MeTrfase_N"/>
</dbReference>
<dbReference type="Gene3D" id="3.40.10.10">
    <property type="entry name" value="DNA Methylphosphotriester Repair Domain"/>
    <property type="match status" value="1"/>
</dbReference>
<evidence type="ECO:0000259" key="28">
    <source>
        <dbReference type="PROSITE" id="PS50929"/>
    </source>
</evidence>
<dbReference type="Pfam" id="PF12833">
    <property type="entry name" value="HTH_18"/>
    <property type="match status" value="1"/>
</dbReference>
<dbReference type="InterPro" id="IPR003593">
    <property type="entry name" value="AAA+_ATPase"/>
</dbReference>
<dbReference type="GO" id="GO:0032259">
    <property type="term" value="P:methylation"/>
    <property type="evidence" value="ECO:0007669"/>
    <property type="project" value="UniProtKB-KW"/>
</dbReference>
<dbReference type="InterPro" id="IPR014048">
    <property type="entry name" value="MethylDNA_cys_MeTrfase_DNA-bd"/>
</dbReference>
<dbReference type="InterPro" id="IPR006669">
    <property type="entry name" value="MgtE_transporter"/>
</dbReference>
<dbReference type="Pfam" id="PF03448">
    <property type="entry name" value="MgtE_N"/>
    <property type="match status" value="1"/>
</dbReference>
<dbReference type="InterPro" id="IPR004026">
    <property type="entry name" value="Ada_DNA_repair_Zn-bd"/>
</dbReference>
<dbReference type="NCBIfam" id="NF011964">
    <property type="entry name" value="PRK15435.1"/>
    <property type="match status" value="1"/>
</dbReference>
<keyword evidence="6 25" id="KW-0813">Transport</keyword>
<dbReference type="GO" id="GO:0006307">
    <property type="term" value="P:DNA alkylation repair"/>
    <property type="evidence" value="ECO:0007669"/>
    <property type="project" value="UniProtKB-ARBA"/>
</dbReference>
<dbReference type="PROSITE" id="PS50893">
    <property type="entry name" value="ABC_TRANSPORTER_2"/>
    <property type="match status" value="1"/>
</dbReference>
<keyword evidence="12" id="KW-0227">DNA damage</keyword>
<keyword evidence="18" id="KW-0238">DNA-binding</keyword>
<keyword evidence="16 25" id="KW-1133">Transmembrane helix</keyword>
<dbReference type="EMBL" id="ANFO01000012">
    <property type="protein sequence ID" value="KGQ13925.1"/>
    <property type="molecule type" value="Genomic_DNA"/>
</dbReference>
<keyword evidence="7" id="KW-0489">Methyltransferase</keyword>
<dbReference type="GO" id="GO:0016887">
    <property type="term" value="F:ATP hydrolysis activity"/>
    <property type="evidence" value="ECO:0007669"/>
    <property type="project" value="InterPro"/>
</dbReference>
<name>A0A0A2W653_BEABA</name>
<evidence type="ECO:0000256" key="1">
    <source>
        <dbReference type="ARBA" id="ARBA00001286"/>
    </source>
</evidence>
<dbReference type="SUPFAM" id="SSF52540">
    <property type="entry name" value="P-loop containing nucleoside triphosphate hydrolases"/>
    <property type="match status" value="1"/>
</dbReference>
<dbReference type="Gene3D" id="3.10.580.10">
    <property type="entry name" value="CBS-domain"/>
    <property type="match status" value="1"/>
</dbReference>
<feature type="transmembrane region" description="Helical" evidence="25">
    <location>
        <begin position="797"/>
        <end position="819"/>
    </location>
</feature>
<dbReference type="PROSITE" id="PS00374">
    <property type="entry name" value="MGMT"/>
    <property type="match status" value="1"/>
</dbReference>
<dbReference type="InterPro" id="IPR006668">
    <property type="entry name" value="Mg_transptr_MgtE_intracell_dom"/>
</dbReference>
<evidence type="ECO:0000256" key="25">
    <source>
        <dbReference type="RuleBase" id="RU362011"/>
    </source>
</evidence>
<dbReference type="InterPro" id="IPR035451">
    <property type="entry name" value="Ada-like_dom_sf"/>
</dbReference>
<feature type="domain" description="HTH araC/xylS-type" evidence="26">
    <location>
        <begin position="90"/>
        <end position="186"/>
    </location>
</feature>
<evidence type="ECO:0000256" key="9">
    <source>
        <dbReference type="ARBA" id="ARBA00022692"/>
    </source>
</evidence>
<dbReference type="SMART" id="SM00382">
    <property type="entry name" value="AAA"/>
    <property type="match status" value="1"/>
</dbReference>
<dbReference type="InterPro" id="IPR006667">
    <property type="entry name" value="SLC41_membr_dom"/>
</dbReference>
<dbReference type="Gene3D" id="1.10.357.20">
    <property type="entry name" value="SLC41 divalent cation transporters, integral membrane domain"/>
    <property type="match status" value="1"/>
</dbReference>
<evidence type="ECO:0000256" key="3">
    <source>
        <dbReference type="ARBA" id="ARBA00004141"/>
    </source>
</evidence>
<dbReference type="InterPro" id="IPR036217">
    <property type="entry name" value="MethylDNA_cys_MeTrfase_DNAb"/>
</dbReference>
<dbReference type="Gene3D" id="1.10.10.10">
    <property type="entry name" value="Winged helix-like DNA-binding domain superfamily/Winged helix DNA-binding domain"/>
    <property type="match status" value="1"/>
</dbReference>
<dbReference type="InterPro" id="IPR018060">
    <property type="entry name" value="HTH_AraC"/>
</dbReference>
<keyword evidence="19 25" id="KW-0472">Membrane</keyword>
<dbReference type="CDD" id="cd04606">
    <property type="entry name" value="CBS_pair_Mg_transporter"/>
    <property type="match status" value="1"/>
</dbReference>
<dbReference type="FunFam" id="3.40.10.10:FF:000001">
    <property type="entry name" value="DNA-3-methyladenine glycosylase 2"/>
    <property type="match status" value="1"/>
</dbReference>
<dbReference type="InterPro" id="IPR001497">
    <property type="entry name" value="MethylDNA_cys_MeTrfase_AS"/>
</dbReference>
<dbReference type="InterPro" id="IPR036640">
    <property type="entry name" value="ABC1_TM_sf"/>
</dbReference>
<keyword evidence="20" id="KW-0010">Activator</keyword>
<comment type="similarity">
    <text evidence="5 25">Belongs to the SLC41A transporter family.</text>
</comment>
<dbReference type="Gene3D" id="1.25.60.10">
    <property type="entry name" value="MgtE N-terminal domain-like"/>
    <property type="match status" value="1"/>
</dbReference>
<dbReference type="GO" id="GO:0015095">
    <property type="term" value="F:magnesium ion transmembrane transporter activity"/>
    <property type="evidence" value="ECO:0007669"/>
    <property type="project" value="InterPro"/>
</dbReference>
<dbReference type="Gene3D" id="3.40.50.300">
    <property type="entry name" value="P-loop containing nucleotide triphosphate hydrolases"/>
    <property type="match status" value="1"/>
</dbReference>
<dbReference type="Pfam" id="PF13532">
    <property type="entry name" value="2OG-FeII_Oxy_2"/>
    <property type="match status" value="1"/>
</dbReference>
<dbReference type="InterPro" id="IPR000644">
    <property type="entry name" value="CBS_dom"/>
</dbReference>
<keyword evidence="21" id="KW-0804">Transcription</keyword>
<dbReference type="Gene3D" id="2.60.120.590">
    <property type="entry name" value="Alpha-ketoglutarate-dependent dioxygenase AlkB-like"/>
    <property type="match status" value="1"/>
</dbReference>
<dbReference type="Pfam" id="PF01035">
    <property type="entry name" value="DNA_binding_1"/>
    <property type="match status" value="1"/>
</dbReference>
<dbReference type="HOGENOM" id="CLU_246447_0_0_1"/>
<evidence type="ECO:0000256" key="12">
    <source>
        <dbReference type="ARBA" id="ARBA00022763"/>
    </source>
</evidence>
<dbReference type="InterPro" id="IPR009057">
    <property type="entry name" value="Homeodomain-like_sf"/>
</dbReference>
<evidence type="ECO:0000256" key="19">
    <source>
        <dbReference type="ARBA" id="ARBA00023136"/>
    </source>
</evidence>
<dbReference type="NCBIfam" id="TIGR00400">
    <property type="entry name" value="mgtE"/>
    <property type="match status" value="1"/>
</dbReference>
<dbReference type="InterPro" id="IPR038076">
    <property type="entry name" value="MgtE_N_sf"/>
</dbReference>
<dbReference type="NCBIfam" id="NF011930">
    <property type="entry name" value="PRK15401.1"/>
    <property type="match status" value="1"/>
</dbReference>
<comment type="similarity">
    <text evidence="4">Belongs to the MGMT family.</text>
</comment>
<dbReference type="Pfam" id="PF00571">
    <property type="entry name" value="CBS"/>
    <property type="match status" value="1"/>
</dbReference>
<evidence type="ECO:0000256" key="23">
    <source>
        <dbReference type="ARBA" id="ARBA00049348"/>
    </source>
</evidence>
<keyword evidence="22" id="KW-0234">DNA repair</keyword>
<evidence type="ECO:0000313" key="31">
    <source>
        <dbReference type="Proteomes" id="UP000030106"/>
    </source>
</evidence>
<evidence type="ECO:0000259" key="29">
    <source>
        <dbReference type="PROSITE" id="PS51371"/>
    </source>
</evidence>
<dbReference type="InterPro" id="IPR036631">
    <property type="entry name" value="MGMT_N_sf"/>
</dbReference>
<dbReference type="NCBIfam" id="TIGR01194">
    <property type="entry name" value="cyc_pep_trnsptr"/>
    <property type="match status" value="1"/>
</dbReference>